<dbReference type="EC" id="5.2.1.8" evidence="10"/>
<dbReference type="EMBL" id="JPEO01000014">
    <property type="protein sequence ID" value="KFZ36701.1"/>
    <property type="molecule type" value="Genomic_DNA"/>
</dbReference>
<evidence type="ECO:0000256" key="6">
    <source>
        <dbReference type="ARBA" id="ARBA00023186"/>
    </source>
</evidence>
<evidence type="ECO:0000256" key="5">
    <source>
        <dbReference type="ARBA" id="ARBA00023110"/>
    </source>
</evidence>
<feature type="domain" description="PPIase FKBP-type" evidence="11">
    <location>
        <begin position="6"/>
        <end position="71"/>
    </location>
</feature>
<keyword evidence="6" id="KW-0143">Chaperone</keyword>
<evidence type="ECO:0000256" key="1">
    <source>
        <dbReference type="ARBA" id="ARBA00000971"/>
    </source>
</evidence>
<name>A0A094JW68_9GAMM</name>
<dbReference type="Proteomes" id="UP000029264">
    <property type="component" value="Unassembled WGS sequence"/>
</dbReference>
<dbReference type="AlphaFoldDB" id="A0A094JW68"/>
<dbReference type="Gene3D" id="3.10.50.40">
    <property type="match status" value="1"/>
</dbReference>
<sequence length="160" mass="17464">MTIAKDKIVQLNYTLRDEQGEVLESNEGQTPIAYLHGHNNMMVGIEKALEGKAEGDSFSVTLPATETYGERLADSEQRVSVKHLQGAKVWKPGMVAVINTDQGQRQVTVVKVGKFMVTVDTNHPLAGRELTFDLTVAGVRDATEEELSHGHAHGDGGHHH</sequence>
<dbReference type="Pfam" id="PF00254">
    <property type="entry name" value="FKBP_C"/>
    <property type="match status" value="1"/>
</dbReference>
<evidence type="ECO:0000313" key="13">
    <source>
        <dbReference type="Proteomes" id="UP000029264"/>
    </source>
</evidence>
<dbReference type="GO" id="GO:0042026">
    <property type="term" value="P:protein refolding"/>
    <property type="evidence" value="ECO:0007669"/>
    <property type="project" value="UniProtKB-ARBA"/>
</dbReference>
<dbReference type="eggNOG" id="COG1047">
    <property type="taxonomic scope" value="Bacteria"/>
</dbReference>
<comment type="subcellular location">
    <subcellularLocation>
        <location evidence="2">Cytoplasm</location>
    </subcellularLocation>
</comment>
<comment type="caution">
    <text evidence="12">The sequence shown here is derived from an EMBL/GenBank/DDBJ whole genome shotgun (WGS) entry which is preliminary data.</text>
</comment>
<evidence type="ECO:0000256" key="9">
    <source>
        <dbReference type="PROSITE-ProRule" id="PRU00277"/>
    </source>
</evidence>
<evidence type="ECO:0000259" key="11">
    <source>
        <dbReference type="PROSITE" id="PS50059"/>
    </source>
</evidence>
<dbReference type="InterPro" id="IPR046357">
    <property type="entry name" value="PPIase_dom_sf"/>
</dbReference>
<evidence type="ECO:0000256" key="3">
    <source>
        <dbReference type="ARBA" id="ARBA00006577"/>
    </source>
</evidence>
<dbReference type="SUPFAM" id="SSF54534">
    <property type="entry name" value="FKBP-like"/>
    <property type="match status" value="1"/>
</dbReference>
<reference evidence="12 13" key="1">
    <citation type="submission" date="2014-06" db="EMBL/GenBank/DDBJ databases">
        <title>Shewanella sp. YQH10.</title>
        <authorList>
            <person name="Liu Y."/>
            <person name="Zeng R."/>
        </authorList>
    </citation>
    <scope>NUCLEOTIDE SEQUENCE [LARGE SCALE GENOMIC DNA]</scope>
    <source>
        <strain evidence="12 13">YQH10</strain>
    </source>
</reference>
<dbReference type="PANTHER" id="PTHR47861:SF3">
    <property type="entry name" value="FKBP-TYPE PEPTIDYL-PROLYL CIS-TRANS ISOMERASE SLYD"/>
    <property type="match status" value="1"/>
</dbReference>
<evidence type="ECO:0000256" key="8">
    <source>
        <dbReference type="ARBA" id="ARBA00037071"/>
    </source>
</evidence>
<dbReference type="PROSITE" id="PS50059">
    <property type="entry name" value="FKBP_PPIASE"/>
    <property type="match status" value="1"/>
</dbReference>
<comment type="function">
    <text evidence="8">Also involved in hydrogenase metallocenter assembly, probably by participating in the nickel insertion step. This function in hydrogenase biosynthesis requires chaperone activity and the presence of the metal-binding domain, but not PPIase activity.</text>
</comment>
<protein>
    <recommendedName>
        <fullName evidence="10">Peptidyl-prolyl cis-trans isomerase</fullName>
        <ecNumber evidence="10">5.2.1.8</ecNumber>
    </recommendedName>
</protein>
<evidence type="ECO:0000256" key="4">
    <source>
        <dbReference type="ARBA" id="ARBA00022490"/>
    </source>
</evidence>
<evidence type="ECO:0000313" key="12">
    <source>
        <dbReference type="EMBL" id="KFZ36701.1"/>
    </source>
</evidence>
<keyword evidence="13" id="KW-1185">Reference proteome</keyword>
<keyword evidence="5 9" id="KW-0697">Rotamase</keyword>
<dbReference type="STRING" id="1515746.HR45_14665"/>
<evidence type="ECO:0000256" key="2">
    <source>
        <dbReference type="ARBA" id="ARBA00004496"/>
    </source>
</evidence>
<evidence type="ECO:0000256" key="10">
    <source>
        <dbReference type="RuleBase" id="RU003915"/>
    </source>
</evidence>
<keyword evidence="4" id="KW-0963">Cytoplasm</keyword>
<organism evidence="12 13">
    <name type="scientific">Shewanella mangrovi</name>
    <dbReference type="NCBI Taxonomy" id="1515746"/>
    <lineage>
        <taxon>Bacteria</taxon>
        <taxon>Pseudomonadati</taxon>
        <taxon>Pseudomonadota</taxon>
        <taxon>Gammaproteobacteria</taxon>
        <taxon>Alteromonadales</taxon>
        <taxon>Shewanellaceae</taxon>
        <taxon>Shewanella</taxon>
    </lineage>
</organism>
<dbReference type="InterPro" id="IPR001179">
    <property type="entry name" value="PPIase_FKBP_dom"/>
</dbReference>
<dbReference type="GO" id="GO:0003755">
    <property type="term" value="F:peptidyl-prolyl cis-trans isomerase activity"/>
    <property type="evidence" value="ECO:0007669"/>
    <property type="project" value="UniProtKB-UniRule"/>
</dbReference>
<comment type="similarity">
    <text evidence="3 10">Belongs to the FKBP-type PPIase family.</text>
</comment>
<dbReference type="PANTHER" id="PTHR47861">
    <property type="entry name" value="FKBP-TYPE PEPTIDYL-PROLYL CIS-TRANS ISOMERASE SLYD"/>
    <property type="match status" value="1"/>
</dbReference>
<evidence type="ECO:0000256" key="7">
    <source>
        <dbReference type="ARBA" id="ARBA00023235"/>
    </source>
</evidence>
<keyword evidence="7 9" id="KW-0413">Isomerase</keyword>
<dbReference type="RefSeq" id="WP_037444216.1">
    <property type="nucleotide sequence ID" value="NZ_JPEO01000014.1"/>
</dbReference>
<proteinExistence type="inferred from homology"/>
<dbReference type="GO" id="GO:0005737">
    <property type="term" value="C:cytoplasm"/>
    <property type="evidence" value="ECO:0007669"/>
    <property type="project" value="UniProtKB-SubCell"/>
</dbReference>
<gene>
    <name evidence="12" type="ORF">HR45_14665</name>
</gene>
<comment type="catalytic activity">
    <reaction evidence="1 9 10">
        <text>[protein]-peptidylproline (omega=180) = [protein]-peptidylproline (omega=0)</text>
        <dbReference type="Rhea" id="RHEA:16237"/>
        <dbReference type="Rhea" id="RHEA-COMP:10747"/>
        <dbReference type="Rhea" id="RHEA-COMP:10748"/>
        <dbReference type="ChEBI" id="CHEBI:83833"/>
        <dbReference type="ChEBI" id="CHEBI:83834"/>
        <dbReference type="EC" id="5.2.1.8"/>
    </reaction>
</comment>
<dbReference type="OrthoDB" id="9808891at2"/>
<accession>A0A094JW68</accession>